<feature type="domain" description="Calpain catalytic" evidence="8">
    <location>
        <begin position="510"/>
        <end position="830"/>
    </location>
</feature>
<accession>A0A8S3U057</accession>
<dbReference type="PRINTS" id="PR00704">
    <property type="entry name" value="CALPAIN"/>
</dbReference>
<keyword evidence="10" id="KW-1185">Reference proteome</keyword>
<dbReference type="InterPro" id="IPR036213">
    <property type="entry name" value="Calpain_III_sf"/>
</dbReference>
<dbReference type="EMBL" id="CAJPWZ010002371">
    <property type="protein sequence ID" value="CAG2237005.1"/>
    <property type="molecule type" value="Genomic_DNA"/>
</dbReference>
<proteinExistence type="inferred from homology"/>
<keyword evidence="3 6" id="KW-0378">Hydrolase</keyword>
<feature type="active site" evidence="5 6">
    <location>
        <position position="736"/>
    </location>
</feature>
<comment type="similarity">
    <text evidence="1">Belongs to the peptidase C2 family.</text>
</comment>
<dbReference type="GO" id="GO:0005737">
    <property type="term" value="C:cytoplasm"/>
    <property type="evidence" value="ECO:0007669"/>
    <property type="project" value="TreeGrafter"/>
</dbReference>
<gene>
    <name evidence="9" type="ORF">MEDL_49413</name>
</gene>
<dbReference type="GO" id="GO:0004198">
    <property type="term" value="F:calcium-dependent cysteine-type endopeptidase activity"/>
    <property type="evidence" value="ECO:0007669"/>
    <property type="project" value="InterPro"/>
</dbReference>
<evidence type="ECO:0000256" key="4">
    <source>
        <dbReference type="ARBA" id="ARBA00022807"/>
    </source>
</evidence>
<evidence type="ECO:0000256" key="3">
    <source>
        <dbReference type="ARBA" id="ARBA00022801"/>
    </source>
</evidence>
<dbReference type="Pfam" id="PF00648">
    <property type="entry name" value="Peptidase_C2"/>
    <property type="match status" value="1"/>
</dbReference>
<dbReference type="InterPro" id="IPR022682">
    <property type="entry name" value="Calpain_domain_III"/>
</dbReference>
<dbReference type="GO" id="GO:0006508">
    <property type="term" value="P:proteolysis"/>
    <property type="evidence" value="ECO:0007669"/>
    <property type="project" value="UniProtKB-KW"/>
</dbReference>
<dbReference type="CDD" id="cd00044">
    <property type="entry name" value="CysPc"/>
    <property type="match status" value="1"/>
</dbReference>
<dbReference type="PANTHER" id="PTHR10183:SF379">
    <property type="entry name" value="CALPAIN-5"/>
    <property type="match status" value="1"/>
</dbReference>
<protein>
    <submittedName>
        <fullName evidence="9">CAPN5</fullName>
        <ecNumber evidence="9">3.4.22.-</ecNumber>
    </submittedName>
</protein>
<evidence type="ECO:0000256" key="1">
    <source>
        <dbReference type="ARBA" id="ARBA00007623"/>
    </source>
</evidence>
<evidence type="ECO:0000256" key="6">
    <source>
        <dbReference type="PROSITE-ProRule" id="PRU00239"/>
    </source>
</evidence>
<dbReference type="CDD" id="cd01650">
    <property type="entry name" value="RT_nLTR_like"/>
    <property type="match status" value="1"/>
</dbReference>
<dbReference type="PROSITE" id="PS50203">
    <property type="entry name" value="CALPAIN_CAT"/>
    <property type="match status" value="1"/>
</dbReference>
<evidence type="ECO:0000259" key="7">
    <source>
        <dbReference type="PROSITE" id="PS50004"/>
    </source>
</evidence>
<dbReference type="FunFam" id="3.90.70.10:FF:000114">
    <property type="entry name" value="Calpain a"/>
    <property type="match status" value="1"/>
</dbReference>
<keyword evidence="2 6" id="KW-0645">Protease</keyword>
<sequence>MEKQTQLKFKNGIYDNPDSIRKGWAEYFEELATPSSSNYEDVLYNNQVDGKAADCANLTSEHLKNGGQIVISAVTKLINMIFDVCSIPDLLKLGIATPVYKRKGKPLDDPNSYRKITVTSILNKILEKLYLEKKDETLKNAQSPLQRGFTKGISGLNAALILNELIAEAQDLHRPLYVAFLDAQKAFDLVWHSSLLRKLHQSGIESDSWLMFKEWYKDLTSQIKWEGDYANKEHYCISKTKSSVVQFNDKQPRNFTMNSEEIPTSQSAVHLGIERDNSSKFGTKNVSNARISAARKATYALMGAGLHGLNGLNPTVSIHIIRIFIIPRLIHGLEVVRLMISDIKALSSYFKQLLKRIQHLPERTADSATYLLSGQMPIEAEIDKRTLTLFGNIIRNPNTVEFKLAQRQLAIKDRNSKSWFTYVQQLLEKYNLPSSSVLLQEPPGKFSWKNLVSKGWTKQKASEWKKAGHPIGKQVKVARSNFAHFTHLQFQVEKYQNAFQITFLKSKGNLFIDTEFPPDDRSVFHTQGKLAGVVWKRPKQICDNPKLFVEGASAGDVTQGRIGNCWFVSAASCLAQNKEIWHNVIPNSKEQDWNDDKPDDYQGIFYFRFWRYGEWLEVVIDDFLPTVNDELIFIHSQSKNEFWSALLEKAYAKLFGCYEALDGGDLGEALEDFTGGVSEQIDMVKLGVADNLEERATLYKKFGKEMERNSLMAASIPALSSDEMESATSTGLVKGHAYGVTAVKNIHLENQTMFSRLFKSDDKIPMIRLRNPWGQGEWKGAFSDGSEEWNKIPEEEKKRVGLTFEEDGEFWMSFDDYCQNFVHTAVCRVVNTSMFSINKTWHEGSAHGEWKRPDRAGGCANNRDTFLQNPQFLFDIKDAEDDVMFHLLQKTIRGKEGSDNLTVGFTIIQVEENRRYRIHDLTQHTIVTSTVFKNQRSIFLKHNLKQGRYVAVTCTFDQGLEESFLFRIYSANANDFMPLLHDKPQKSFLNCCASAPQMVTKVKVMRAEGLERQERTGADPYCIISCEGEKVRTKTASDTTAPEWNQSAVFFRSRPNKPFKIQIWNHNILKDTYMGKHVFMSTDDMKDSIKSVDLVGRGKQGDQQRPGKLTVMITQSRNFTAI</sequence>
<dbReference type="InterPro" id="IPR035892">
    <property type="entry name" value="C2_domain_sf"/>
</dbReference>
<dbReference type="InterPro" id="IPR000169">
    <property type="entry name" value="Pept_cys_AS"/>
</dbReference>
<name>A0A8S3U057_MYTED</name>
<dbReference type="PROSITE" id="PS50004">
    <property type="entry name" value="C2"/>
    <property type="match status" value="1"/>
</dbReference>
<dbReference type="InterPro" id="IPR033883">
    <property type="entry name" value="C2_III"/>
</dbReference>
<dbReference type="CDD" id="cd00214">
    <property type="entry name" value="Calpain_III"/>
    <property type="match status" value="1"/>
</dbReference>
<dbReference type="Gene3D" id="2.60.40.150">
    <property type="entry name" value="C2 domain"/>
    <property type="match status" value="1"/>
</dbReference>
<dbReference type="SUPFAM" id="SSF49562">
    <property type="entry name" value="C2 domain (Calcium/lipid-binding domain, CaLB)"/>
    <property type="match status" value="1"/>
</dbReference>
<dbReference type="PROSITE" id="PS00139">
    <property type="entry name" value="THIOL_PROTEASE_CYS"/>
    <property type="match status" value="1"/>
</dbReference>
<dbReference type="Pfam" id="PF00078">
    <property type="entry name" value="RVT_1"/>
    <property type="match status" value="1"/>
</dbReference>
<dbReference type="InterPro" id="IPR038765">
    <property type="entry name" value="Papain-like_cys_pep_sf"/>
</dbReference>
<dbReference type="SMART" id="SM00720">
    <property type="entry name" value="calpain_III"/>
    <property type="match status" value="1"/>
</dbReference>
<organism evidence="9 10">
    <name type="scientific">Mytilus edulis</name>
    <name type="common">Blue mussel</name>
    <dbReference type="NCBI Taxonomy" id="6550"/>
    <lineage>
        <taxon>Eukaryota</taxon>
        <taxon>Metazoa</taxon>
        <taxon>Spiralia</taxon>
        <taxon>Lophotrochozoa</taxon>
        <taxon>Mollusca</taxon>
        <taxon>Bivalvia</taxon>
        <taxon>Autobranchia</taxon>
        <taxon>Pteriomorphia</taxon>
        <taxon>Mytilida</taxon>
        <taxon>Mytiloidea</taxon>
        <taxon>Mytilidae</taxon>
        <taxon>Mytilinae</taxon>
        <taxon>Mytilus</taxon>
    </lineage>
</organism>
<dbReference type="PANTHER" id="PTHR10183">
    <property type="entry name" value="CALPAIN"/>
    <property type="match status" value="1"/>
</dbReference>
<keyword evidence="4 6" id="KW-0788">Thiol protease</keyword>
<dbReference type="Gene3D" id="3.90.70.10">
    <property type="entry name" value="Cysteine proteinases"/>
    <property type="match status" value="1"/>
</dbReference>
<dbReference type="Pfam" id="PF01067">
    <property type="entry name" value="Calpain_III"/>
    <property type="match status" value="1"/>
</dbReference>
<dbReference type="InterPro" id="IPR022684">
    <property type="entry name" value="Calpain_cysteine_protease"/>
</dbReference>
<feature type="domain" description="C2" evidence="7">
    <location>
        <begin position="980"/>
        <end position="1096"/>
    </location>
</feature>
<dbReference type="OrthoDB" id="424753at2759"/>
<dbReference type="InterPro" id="IPR000008">
    <property type="entry name" value="C2_dom"/>
</dbReference>
<dbReference type="SUPFAM" id="SSF54001">
    <property type="entry name" value="Cysteine proteinases"/>
    <property type="match status" value="1"/>
</dbReference>
<feature type="active site" evidence="5 6">
    <location>
        <position position="565"/>
    </location>
</feature>
<dbReference type="Gene3D" id="2.60.120.380">
    <property type="match status" value="1"/>
</dbReference>
<dbReference type="Proteomes" id="UP000683360">
    <property type="component" value="Unassembled WGS sequence"/>
</dbReference>
<dbReference type="CDD" id="cd04046">
    <property type="entry name" value="C2_Calpain"/>
    <property type="match status" value="1"/>
</dbReference>
<evidence type="ECO:0000313" key="10">
    <source>
        <dbReference type="Proteomes" id="UP000683360"/>
    </source>
</evidence>
<dbReference type="SMART" id="SM00239">
    <property type="entry name" value="C2"/>
    <property type="match status" value="1"/>
</dbReference>
<evidence type="ECO:0000256" key="5">
    <source>
        <dbReference type="PIRSR" id="PIRSR622684-1"/>
    </source>
</evidence>
<dbReference type="AlphaFoldDB" id="A0A8S3U057"/>
<feature type="active site" evidence="5 6">
    <location>
        <position position="771"/>
    </location>
</feature>
<dbReference type="InterPro" id="IPR001300">
    <property type="entry name" value="Peptidase_C2_calpain_cat"/>
</dbReference>
<dbReference type="EC" id="3.4.22.-" evidence="9"/>
<dbReference type="SUPFAM" id="SSF49758">
    <property type="entry name" value="Calpain large subunit, middle domain (domain III)"/>
    <property type="match status" value="1"/>
</dbReference>
<dbReference type="InterPro" id="IPR000477">
    <property type="entry name" value="RT_dom"/>
</dbReference>
<dbReference type="InterPro" id="IPR033884">
    <property type="entry name" value="C2_Calpain"/>
</dbReference>
<reference evidence="9" key="1">
    <citation type="submission" date="2021-03" db="EMBL/GenBank/DDBJ databases">
        <authorList>
            <person name="Bekaert M."/>
        </authorList>
    </citation>
    <scope>NUCLEOTIDE SEQUENCE</scope>
</reference>
<evidence type="ECO:0000313" key="9">
    <source>
        <dbReference type="EMBL" id="CAG2237005.1"/>
    </source>
</evidence>
<dbReference type="SMART" id="SM00230">
    <property type="entry name" value="CysPc"/>
    <property type="match status" value="1"/>
</dbReference>
<dbReference type="InterPro" id="IPR022683">
    <property type="entry name" value="Calpain_III"/>
</dbReference>
<dbReference type="Pfam" id="PF00168">
    <property type="entry name" value="C2"/>
    <property type="match status" value="1"/>
</dbReference>
<evidence type="ECO:0000259" key="8">
    <source>
        <dbReference type="PROSITE" id="PS50203"/>
    </source>
</evidence>
<evidence type="ECO:0000256" key="2">
    <source>
        <dbReference type="ARBA" id="ARBA00022670"/>
    </source>
</evidence>
<comment type="caution">
    <text evidence="9">The sequence shown here is derived from an EMBL/GenBank/DDBJ whole genome shotgun (WGS) entry which is preliminary data.</text>
</comment>